<evidence type="ECO:0000256" key="6">
    <source>
        <dbReference type="ARBA" id="ARBA00023134"/>
    </source>
</evidence>
<dbReference type="InterPro" id="IPR025877">
    <property type="entry name" value="MobA-like_NTP_Trfase"/>
</dbReference>
<keyword evidence="6 8" id="KW-0342">GTP-binding</keyword>
<feature type="binding site" evidence="8">
    <location>
        <position position="50"/>
    </location>
    <ligand>
        <name>GTP</name>
        <dbReference type="ChEBI" id="CHEBI:37565"/>
    </ligand>
</feature>
<feature type="domain" description="MobA-like NTP transferase" evidence="9">
    <location>
        <begin position="6"/>
        <end position="163"/>
    </location>
</feature>
<feature type="binding site" evidence="8">
    <location>
        <position position="68"/>
    </location>
    <ligand>
        <name>GTP</name>
        <dbReference type="ChEBI" id="CHEBI:37565"/>
    </ligand>
</feature>
<dbReference type="GO" id="GO:0005737">
    <property type="term" value="C:cytoplasm"/>
    <property type="evidence" value="ECO:0007669"/>
    <property type="project" value="UniProtKB-SubCell"/>
</dbReference>
<dbReference type="AlphaFoldDB" id="A3TVA3"/>
<keyword evidence="7 8" id="KW-0501">Molybdenum cofactor biosynthesis</keyword>
<feature type="binding site" evidence="8">
    <location>
        <position position="101"/>
    </location>
    <ligand>
        <name>GTP</name>
        <dbReference type="ChEBI" id="CHEBI:37565"/>
    </ligand>
</feature>
<dbReference type="EC" id="2.7.7.77" evidence="8"/>
<evidence type="ECO:0000256" key="4">
    <source>
        <dbReference type="ARBA" id="ARBA00022741"/>
    </source>
</evidence>
<dbReference type="Proteomes" id="UP000004318">
    <property type="component" value="Unassembled WGS sequence"/>
</dbReference>
<comment type="caution">
    <text evidence="10">The sequence shown here is derived from an EMBL/GenBank/DDBJ whole genome shotgun (WGS) entry which is preliminary data.</text>
</comment>
<protein>
    <recommendedName>
        <fullName evidence="8">Molybdenum cofactor guanylyltransferase</fullName>
        <shortName evidence="8">MoCo guanylyltransferase</shortName>
        <ecNumber evidence="8">2.7.7.77</ecNumber>
    </recommendedName>
    <alternativeName>
        <fullName evidence="8">GTP:molybdopterin guanylyltransferase</fullName>
    </alternativeName>
    <alternativeName>
        <fullName evidence="8">Mo-MPT guanylyltransferase</fullName>
    </alternativeName>
    <alternativeName>
        <fullName evidence="8">Molybdopterin guanylyltransferase</fullName>
    </alternativeName>
    <alternativeName>
        <fullName evidence="8">Molybdopterin-guanine dinucleotide synthase</fullName>
        <shortName evidence="8">MGD synthase</shortName>
    </alternativeName>
</protein>
<evidence type="ECO:0000259" key="9">
    <source>
        <dbReference type="Pfam" id="PF12804"/>
    </source>
</evidence>
<comment type="subunit">
    <text evidence="8">Monomer.</text>
</comment>
<dbReference type="EMBL" id="AAMO01000002">
    <property type="protein sequence ID" value="EAQ04449.1"/>
    <property type="molecule type" value="Genomic_DNA"/>
</dbReference>
<evidence type="ECO:0000256" key="2">
    <source>
        <dbReference type="ARBA" id="ARBA00022679"/>
    </source>
</evidence>
<dbReference type="OrthoDB" id="9788394at2"/>
<dbReference type="GO" id="GO:0005525">
    <property type="term" value="F:GTP binding"/>
    <property type="evidence" value="ECO:0007669"/>
    <property type="project" value="UniProtKB-UniRule"/>
</dbReference>
<feature type="binding site" evidence="8">
    <location>
        <position position="22"/>
    </location>
    <ligand>
        <name>GTP</name>
        <dbReference type="ChEBI" id="CHEBI:37565"/>
    </ligand>
</feature>
<dbReference type="HAMAP" id="MF_00316">
    <property type="entry name" value="MobA"/>
    <property type="match status" value="1"/>
</dbReference>
<keyword evidence="11" id="KW-1185">Reference proteome</keyword>
<dbReference type="RefSeq" id="WP_009806203.1">
    <property type="nucleotide sequence ID" value="NZ_CH724131.1"/>
</dbReference>
<name>A3TVA3_PSEBH</name>
<evidence type="ECO:0000313" key="10">
    <source>
        <dbReference type="EMBL" id="EAQ04449.1"/>
    </source>
</evidence>
<comment type="function">
    <text evidence="8">Transfers a GMP moiety from GTP to Mo-molybdopterin (Mo-MPT) cofactor (Moco or molybdenum cofactor) to form Mo-molybdopterin guanine dinucleotide (Mo-MGD) cofactor.</text>
</comment>
<keyword evidence="2 8" id="KW-0808">Transferase</keyword>
<dbReference type="Gene3D" id="3.90.550.10">
    <property type="entry name" value="Spore Coat Polysaccharide Biosynthesis Protein SpsA, Chain A"/>
    <property type="match status" value="1"/>
</dbReference>
<comment type="domain">
    <text evidence="8">The N-terminal domain determines nucleotide recognition and specific binding, while the C-terminal domain determines the specific binding to the target protein.</text>
</comment>
<comment type="catalytic activity">
    <reaction evidence="8">
        <text>Mo-molybdopterin + GTP + H(+) = Mo-molybdopterin guanine dinucleotide + diphosphate</text>
        <dbReference type="Rhea" id="RHEA:34243"/>
        <dbReference type="ChEBI" id="CHEBI:15378"/>
        <dbReference type="ChEBI" id="CHEBI:33019"/>
        <dbReference type="ChEBI" id="CHEBI:37565"/>
        <dbReference type="ChEBI" id="CHEBI:71302"/>
        <dbReference type="ChEBI" id="CHEBI:71310"/>
        <dbReference type="EC" id="2.7.7.77"/>
    </reaction>
</comment>
<dbReference type="SUPFAM" id="SSF53448">
    <property type="entry name" value="Nucleotide-diphospho-sugar transferases"/>
    <property type="match status" value="1"/>
</dbReference>
<evidence type="ECO:0000313" key="11">
    <source>
        <dbReference type="Proteomes" id="UP000004318"/>
    </source>
</evidence>
<evidence type="ECO:0000256" key="5">
    <source>
        <dbReference type="ARBA" id="ARBA00022842"/>
    </source>
</evidence>
<evidence type="ECO:0000256" key="1">
    <source>
        <dbReference type="ARBA" id="ARBA00022490"/>
    </source>
</evidence>
<comment type="similarity">
    <text evidence="8">Belongs to the MobA family.</text>
</comment>
<accession>A3TVA3</accession>
<dbReference type="GO" id="GO:0046872">
    <property type="term" value="F:metal ion binding"/>
    <property type="evidence" value="ECO:0007669"/>
    <property type="project" value="UniProtKB-KW"/>
</dbReference>
<organism evidence="10 11">
    <name type="scientific">Pseudooceanicola batsensis (strain ATCC BAA-863 / DSM 15984 / KCTC 12145 / HTCC2597)</name>
    <name type="common">Oceanicola batsensis</name>
    <dbReference type="NCBI Taxonomy" id="252305"/>
    <lineage>
        <taxon>Bacteria</taxon>
        <taxon>Pseudomonadati</taxon>
        <taxon>Pseudomonadota</taxon>
        <taxon>Alphaproteobacteria</taxon>
        <taxon>Rhodobacterales</taxon>
        <taxon>Paracoccaceae</taxon>
        <taxon>Pseudooceanicola</taxon>
    </lineage>
</organism>
<keyword evidence="3 8" id="KW-0479">Metal-binding</keyword>
<dbReference type="InterPro" id="IPR029044">
    <property type="entry name" value="Nucleotide-diphossugar_trans"/>
</dbReference>
<evidence type="ECO:0000256" key="8">
    <source>
        <dbReference type="HAMAP-Rule" id="MF_00316"/>
    </source>
</evidence>
<keyword evidence="4 8" id="KW-0547">Nucleotide-binding</keyword>
<dbReference type="Pfam" id="PF12804">
    <property type="entry name" value="NTP_transf_3"/>
    <property type="match status" value="1"/>
</dbReference>
<dbReference type="InterPro" id="IPR013482">
    <property type="entry name" value="Molybde_CF_guanTrfase"/>
</dbReference>
<feature type="binding site" evidence="8">
    <location>
        <begin position="9"/>
        <end position="11"/>
    </location>
    <ligand>
        <name>GTP</name>
        <dbReference type="ChEBI" id="CHEBI:37565"/>
    </ligand>
</feature>
<evidence type="ECO:0000256" key="3">
    <source>
        <dbReference type="ARBA" id="ARBA00022723"/>
    </source>
</evidence>
<comment type="cofactor">
    <cofactor evidence="8">
        <name>Mg(2+)</name>
        <dbReference type="ChEBI" id="CHEBI:18420"/>
    </cofactor>
</comment>
<dbReference type="PANTHER" id="PTHR19136">
    <property type="entry name" value="MOLYBDENUM COFACTOR GUANYLYLTRANSFERASE"/>
    <property type="match status" value="1"/>
</dbReference>
<keyword evidence="5 8" id="KW-0460">Magnesium</keyword>
<reference evidence="10 11" key="1">
    <citation type="journal article" date="2010" name="J. Bacteriol.">
        <title>Genome sequences of Oceanicola granulosus HTCC2516(T) and Oceanicola batsensis HTCC2597(TDelta).</title>
        <authorList>
            <person name="Thrash J.C."/>
            <person name="Cho J.C."/>
            <person name="Vergin K.L."/>
            <person name="Giovannoni S.J."/>
        </authorList>
    </citation>
    <scope>NUCLEOTIDE SEQUENCE [LARGE SCALE GENOMIC DNA]</scope>
    <source>
        <strain evidence="11">ATCC BAA-863 / DSM 15984 / KCTC 12145 / HTCC2597</strain>
    </source>
</reference>
<dbReference type="CDD" id="cd02503">
    <property type="entry name" value="MobA"/>
    <property type="match status" value="1"/>
</dbReference>
<evidence type="ECO:0000256" key="7">
    <source>
        <dbReference type="ARBA" id="ARBA00023150"/>
    </source>
</evidence>
<gene>
    <name evidence="8" type="primary">mobA</name>
    <name evidence="10" type="ORF">OB2597_09904</name>
</gene>
<dbReference type="PANTHER" id="PTHR19136:SF81">
    <property type="entry name" value="MOLYBDENUM COFACTOR GUANYLYLTRANSFERASE"/>
    <property type="match status" value="1"/>
</dbReference>
<keyword evidence="1 8" id="KW-0963">Cytoplasm</keyword>
<comment type="subcellular location">
    <subcellularLocation>
        <location evidence="8">Cytoplasm</location>
    </subcellularLocation>
</comment>
<dbReference type="STRING" id="252305.OB2597_09904"/>
<dbReference type="GO" id="GO:1902758">
    <property type="term" value="P:bis(molybdopterin guanine dinucleotide)molybdenum biosynthetic process"/>
    <property type="evidence" value="ECO:0007669"/>
    <property type="project" value="TreeGrafter"/>
</dbReference>
<sequence>MIAPPGVILAGGLSRRMERGEKSLALLGGRPLVAHVIHRLAPQCEDLAINANGPPARFARFGLPVLPDPVPDRPGPLAGILAAMHWAAERGDDRVLTVSADAPFLPGDLVPKLLLALEETGPRPALAQSGGRVHPVCALWPVALRDRLADTLAAGTRKVRDWTDTVAATAADFPATDPDPFFNVNTPDDLARAERYLTAGQPPV</sequence>
<dbReference type="GO" id="GO:0061603">
    <property type="term" value="F:molybdenum cofactor guanylyltransferase activity"/>
    <property type="evidence" value="ECO:0007669"/>
    <property type="project" value="UniProtKB-EC"/>
</dbReference>
<proteinExistence type="inferred from homology"/>
<dbReference type="HOGENOM" id="CLU_055597_5_0_5"/>
<dbReference type="eggNOG" id="COG0746">
    <property type="taxonomic scope" value="Bacteria"/>
</dbReference>
<feature type="binding site" evidence="8">
    <location>
        <position position="101"/>
    </location>
    <ligand>
        <name>Mg(2+)</name>
        <dbReference type="ChEBI" id="CHEBI:18420"/>
    </ligand>
</feature>
<dbReference type="NCBIfam" id="TIGR02665">
    <property type="entry name" value="molyb_mobA"/>
    <property type="match status" value="1"/>
</dbReference>